<keyword evidence="1" id="KW-0805">Transcription regulation</keyword>
<dbReference type="Proteomes" id="UP000327013">
    <property type="component" value="Chromosome 3"/>
</dbReference>
<proteinExistence type="predicted"/>
<name>A0A5N6QXF1_9ROSI</name>
<dbReference type="PROSITE" id="PS51525">
    <property type="entry name" value="NET"/>
    <property type="match status" value="1"/>
</dbReference>
<keyword evidence="5" id="KW-1185">Reference proteome</keyword>
<organism evidence="4 5">
    <name type="scientific">Carpinus fangiana</name>
    <dbReference type="NCBI Taxonomy" id="176857"/>
    <lineage>
        <taxon>Eukaryota</taxon>
        <taxon>Viridiplantae</taxon>
        <taxon>Streptophyta</taxon>
        <taxon>Embryophyta</taxon>
        <taxon>Tracheophyta</taxon>
        <taxon>Spermatophyta</taxon>
        <taxon>Magnoliopsida</taxon>
        <taxon>eudicotyledons</taxon>
        <taxon>Gunneridae</taxon>
        <taxon>Pentapetalae</taxon>
        <taxon>rosids</taxon>
        <taxon>fabids</taxon>
        <taxon>Fagales</taxon>
        <taxon>Betulaceae</taxon>
        <taxon>Carpinus</taxon>
    </lineage>
</organism>
<evidence type="ECO:0000256" key="1">
    <source>
        <dbReference type="ARBA" id="ARBA00023015"/>
    </source>
</evidence>
<protein>
    <recommendedName>
        <fullName evidence="3">NET domain-containing protein</fullName>
    </recommendedName>
</protein>
<dbReference type="EMBL" id="CM017323">
    <property type="protein sequence ID" value="KAE8021432.1"/>
    <property type="molecule type" value="Genomic_DNA"/>
</dbReference>
<accession>A0A5N6QXF1</accession>
<evidence type="ECO:0000256" key="2">
    <source>
        <dbReference type="ARBA" id="ARBA00023163"/>
    </source>
</evidence>
<dbReference type="InterPro" id="IPR038336">
    <property type="entry name" value="NET_sf"/>
</dbReference>
<dbReference type="Gene3D" id="1.20.1270.220">
    <property type="match status" value="1"/>
</dbReference>
<keyword evidence="2" id="KW-0804">Transcription</keyword>
<evidence type="ECO:0000313" key="5">
    <source>
        <dbReference type="Proteomes" id="UP000327013"/>
    </source>
</evidence>
<feature type="domain" description="NET" evidence="3">
    <location>
        <begin position="224"/>
        <end position="305"/>
    </location>
</feature>
<gene>
    <name evidence="4" type="ORF">FH972_007322</name>
</gene>
<evidence type="ECO:0000259" key="3">
    <source>
        <dbReference type="PROSITE" id="PS51525"/>
    </source>
</evidence>
<sequence length="305" mass="34122">MSEASRGMLTGAEHTHVGPDYFGYYIGKVVELLSQDDDFLPFASQSFDLSGKKCGEVIGNDTTEPSKNVSGSLFSNSIGAGLSDFKKERMKVLLRQGVIVLSPQVDEMLDPILSLVQLHAQVRGRKYPSSHTGAAYDGDAGQVLHKKLKATESPRESACLEVPNGKESHLESNIGFEDDNGEVDNVLQSFLENDSLECEEIVKKYSDELSETLRHMEQQLEELLDTVLSSCRPMTLTEKQQLRKLVQKLPPKNLDRIVEIIRRGKPTEAQSCDEILVDLEKEDNTTLWRLYFYVEAVEKARVLAL</sequence>
<dbReference type="PANTHER" id="PTHR45926">
    <property type="entry name" value="OSJNBA0053K19.4 PROTEIN"/>
    <property type="match status" value="1"/>
</dbReference>
<dbReference type="InterPro" id="IPR027353">
    <property type="entry name" value="NET_dom"/>
</dbReference>
<dbReference type="OrthoDB" id="21449at2759"/>
<evidence type="ECO:0000313" key="4">
    <source>
        <dbReference type="EMBL" id="KAE8021432.1"/>
    </source>
</evidence>
<reference evidence="4 5" key="1">
    <citation type="submission" date="2019-06" db="EMBL/GenBank/DDBJ databases">
        <title>A chromosomal-level reference genome of Carpinus fangiana (Coryloideae, Betulaceae).</title>
        <authorList>
            <person name="Yang X."/>
            <person name="Wang Z."/>
            <person name="Zhang L."/>
            <person name="Hao G."/>
            <person name="Liu J."/>
            <person name="Yang Y."/>
        </authorList>
    </citation>
    <scope>NUCLEOTIDE SEQUENCE [LARGE SCALE GENOMIC DNA]</scope>
    <source>
        <strain evidence="4">Cfa_2016G</strain>
        <tissue evidence="4">Leaf</tissue>
    </source>
</reference>
<dbReference type="AlphaFoldDB" id="A0A5N6QXF1"/>
<dbReference type="Pfam" id="PF17035">
    <property type="entry name" value="BET"/>
    <property type="match status" value="1"/>
</dbReference>